<dbReference type="PIRSF" id="PIRSF017082">
    <property type="entry name" value="YflP"/>
    <property type="match status" value="1"/>
</dbReference>
<dbReference type="STRING" id="391735.Veis_4657"/>
<dbReference type="SUPFAM" id="SSF53850">
    <property type="entry name" value="Periplasmic binding protein-like II"/>
    <property type="match status" value="1"/>
</dbReference>
<keyword evidence="2" id="KW-0732">Signal</keyword>
<comment type="similarity">
    <text evidence="1">Belongs to the UPF0065 (bug) family.</text>
</comment>
<reference evidence="4" key="1">
    <citation type="submission" date="2006-12" db="EMBL/GenBank/DDBJ databases">
        <title>Complete sequence of chromosome 1 of Verminephrobacter eiseniae EF01-2.</title>
        <authorList>
            <person name="Copeland A."/>
            <person name="Lucas S."/>
            <person name="Lapidus A."/>
            <person name="Barry K."/>
            <person name="Detter J.C."/>
            <person name="Glavina del Rio T."/>
            <person name="Dalin E."/>
            <person name="Tice H."/>
            <person name="Pitluck S."/>
            <person name="Chertkov O."/>
            <person name="Brettin T."/>
            <person name="Bruce D."/>
            <person name="Han C."/>
            <person name="Tapia R."/>
            <person name="Gilna P."/>
            <person name="Schmutz J."/>
            <person name="Larimer F."/>
            <person name="Land M."/>
            <person name="Hauser L."/>
            <person name="Kyrpides N."/>
            <person name="Kim E."/>
            <person name="Stahl D."/>
            <person name="Richardson P."/>
        </authorList>
    </citation>
    <scope>NUCLEOTIDE SEQUENCE [LARGE SCALE GENOMIC DNA]</scope>
    <source>
        <strain evidence="4">EF01-2</strain>
    </source>
</reference>
<gene>
    <name evidence="3" type="ordered locus">Veis_4657</name>
</gene>
<evidence type="ECO:0000256" key="1">
    <source>
        <dbReference type="ARBA" id="ARBA00006987"/>
    </source>
</evidence>
<dbReference type="OrthoDB" id="8627412at2"/>
<dbReference type="PANTHER" id="PTHR42928:SF5">
    <property type="entry name" value="BLR1237 PROTEIN"/>
    <property type="match status" value="1"/>
</dbReference>
<dbReference type="eggNOG" id="COG3181">
    <property type="taxonomic scope" value="Bacteria"/>
</dbReference>
<dbReference type="KEGG" id="vei:Veis_4657"/>
<dbReference type="Gene3D" id="3.40.190.150">
    <property type="entry name" value="Bordetella uptake gene, domain 1"/>
    <property type="match status" value="1"/>
</dbReference>
<dbReference type="Gene3D" id="3.40.190.10">
    <property type="entry name" value="Periplasmic binding protein-like II"/>
    <property type="match status" value="1"/>
</dbReference>
<accession>A1WRU7</accession>
<dbReference type="Proteomes" id="UP000000374">
    <property type="component" value="Chromosome"/>
</dbReference>
<dbReference type="CDD" id="cd07012">
    <property type="entry name" value="PBP2_Bug_TTT"/>
    <property type="match status" value="1"/>
</dbReference>
<dbReference type="InterPro" id="IPR005064">
    <property type="entry name" value="BUG"/>
</dbReference>
<keyword evidence="4" id="KW-1185">Reference proteome</keyword>
<sequence length="322" mass="33351">MMNQEKFLTARRRIQVVVLAVAGAVAAVAASANEFPSRPIKLVVPYPAGGTLDIVGRNIAKMAEASLGEPIVADNVPGASGVIAHSQIARAPADGYTIGISGLSPLVLAPHQYKNLPYSPLKDLSYVACFGETPLVLNVAISLPVKTVQELVAYAKANPGKLNYGSAGIGNASYLAAALFARQAGIEISHVPYKGNAPAMIDLVGGQIPILFDPPQTTLPQAATGKVRPLAVTSSQRFPGLPTLPTIAEAGWANYEFSIWYALVAPAGVTLPPKNVSLAEWFNASKENGNDEDSAGALHAGIQAAARATAGTTPAARPCSVR</sequence>
<evidence type="ECO:0000313" key="3">
    <source>
        <dbReference type="EMBL" id="ABM60354.1"/>
    </source>
</evidence>
<protein>
    <submittedName>
        <fullName evidence="3">Uncharacterized protein UPF0065</fullName>
    </submittedName>
</protein>
<dbReference type="InterPro" id="IPR042100">
    <property type="entry name" value="Bug_dom1"/>
</dbReference>
<evidence type="ECO:0000313" key="4">
    <source>
        <dbReference type="Proteomes" id="UP000000374"/>
    </source>
</evidence>
<evidence type="ECO:0000256" key="2">
    <source>
        <dbReference type="SAM" id="SignalP"/>
    </source>
</evidence>
<dbReference type="PANTHER" id="PTHR42928">
    <property type="entry name" value="TRICARBOXYLATE-BINDING PROTEIN"/>
    <property type="match status" value="1"/>
</dbReference>
<dbReference type="Pfam" id="PF03401">
    <property type="entry name" value="TctC"/>
    <property type="match status" value="1"/>
</dbReference>
<dbReference type="AlphaFoldDB" id="A1WRU7"/>
<feature type="signal peptide" evidence="2">
    <location>
        <begin position="1"/>
        <end position="29"/>
    </location>
</feature>
<dbReference type="HOGENOM" id="CLU_045683_0_1_4"/>
<proteinExistence type="inferred from homology"/>
<feature type="chain" id="PRO_5002640815" evidence="2">
    <location>
        <begin position="30"/>
        <end position="322"/>
    </location>
</feature>
<organism evidence="3 4">
    <name type="scientific">Verminephrobacter eiseniae (strain EF01-2)</name>
    <dbReference type="NCBI Taxonomy" id="391735"/>
    <lineage>
        <taxon>Bacteria</taxon>
        <taxon>Pseudomonadati</taxon>
        <taxon>Pseudomonadota</taxon>
        <taxon>Betaproteobacteria</taxon>
        <taxon>Burkholderiales</taxon>
        <taxon>Comamonadaceae</taxon>
        <taxon>Verminephrobacter</taxon>
    </lineage>
</organism>
<name>A1WRU7_VEREI</name>
<dbReference type="EMBL" id="CP000542">
    <property type="protein sequence ID" value="ABM60354.1"/>
    <property type="molecule type" value="Genomic_DNA"/>
</dbReference>